<evidence type="ECO:0000313" key="1">
    <source>
        <dbReference type="EMBL" id="EOA96435.1"/>
    </source>
</evidence>
<keyword evidence="2" id="KW-1185">Reference proteome</keyword>
<accession>R0JGT5</accession>
<dbReference type="AlphaFoldDB" id="R0JGT5"/>
<protein>
    <submittedName>
        <fullName evidence="1">Uncharacterized protein</fullName>
    </submittedName>
</protein>
<organism evidence="1 2">
    <name type="scientific">Anas platyrhynchos</name>
    <name type="common">Mallard</name>
    <name type="synonym">Anas boschas</name>
    <dbReference type="NCBI Taxonomy" id="8839"/>
    <lineage>
        <taxon>Eukaryota</taxon>
        <taxon>Metazoa</taxon>
        <taxon>Chordata</taxon>
        <taxon>Craniata</taxon>
        <taxon>Vertebrata</taxon>
        <taxon>Euteleostomi</taxon>
        <taxon>Archelosauria</taxon>
        <taxon>Archosauria</taxon>
        <taxon>Dinosauria</taxon>
        <taxon>Saurischia</taxon>
        <taxon>Theropoda</taxon>
        <taxon>Coelurosauria</taxon>
        <taxon>Aves</taxon>
        <taxon>Neognathae</taxon>
        <taxon>Galloanserae</taxon>
        <taxon>Anseriformes</taxon>
        <taxon>Anatidae</taxon>
        <taxon>Anatinae</taxon>
        <taxon>Anas</taxon>
    </lineage>
</organism>
<evidence type="ECO:0000313" key="2">
    <source>
        <dbReference type="Proteomes" id="UP000296049"/>
    </source>
</evidence>
<reference evidence="2" key="1">
    <citation type="journal article" date="2013" name="Nat. Genet.">
        <title>The duck genome and transcriptome provide insight into an avian influenza virus reservoir species.</title>
        <authorList>
            <person name="Huang Y."/>
            <person name="Li Y."/>
            <person name="Burt D.W."/>
            <person name="Chen H."/>
            <person name="Zhang Y."/>
            <person name="Qian W."/>
            <person name="Kim H."/>
            <person name="Gan S."/>
            <person name="Zhao Y."/>
            <person name="Li J."/>
            <person name="Yi K."/>
            <person name="Feng H."/>
            <person name="Zhu P."/>
            <person name="Li B."/>
            <person name="Liu Q."/>
            <person name="Fairley S."/>
            <person name="Magor K.E."/>
            <person name="Du Z."/>
            <person name="Hu X."/>
            <person name="Goodman L."/>
            <person name="Tafer H."/>
            <person name="Vignal A."/>
            <person name="Lee T."/>
            <person name="Kim K.W."/>
            <person name="Sheng Z."/>
            <person name="An Y."/>
            <person name="Searle S."/>
            <person name="Herrero J."/>
            <person name="Groenen M.A."/>
            <person name="Crooijmans R.P."/>
            <person name="Faraut T."/>
            <person name="Cai Q."/>
            <person name="Webster R.G."/>
            <person name="Aldridge J.R."/>
            <person name="Warren W.C."/>
            <person name="Bartschat S."/>
            <person name="Kehr S."/>
            <person name="Marz M."/>
            <person name="Stadler P.F."/>
            <person name="Smith J."/>
            <person name="Kraus R.H."/>
            <person name="Zhao Y."/>
            <person name="Ren L."/>
            <person name="Fei J."/>
            <person name="Morisson M."/>
            <person name="Kaiser P."/>
            <person name="Griffin D.K."/>
            <person name="Rao M."/>
            <person name="Pitel F."/>
            <person name="Wang J."/>
            <person name="Li N."/>
        </authorList>
    </citation>
    <scope>NUCLEOTIDE SEQUENCE [LARGE SCALE GENOMIC DNA]</scope>
</reference>
<name>R0JGT5_ANAPL</name>
<dbReference type="Proteomes" id="UP000296049">
    <property type="component" value="Unassembled WGS sequence"/>
</dbReference>
<gene>
    <name evidence="1" type="ORF">Anapl_16906</name>
</gene>
<dbReference type="EMBL" id="KB743982">
    <property type="protein sequence ID" value="EOA96435.1"/>
    <property type="molecule type" value="Genomic_DNA"/>
</dbReference>
<proteinExistence type="predicted"/>
<sequence>MICWKCILEGTRLLATAASGTERVLGCGKWCTAHRGLLPPCFPVPAQLCPYTSGLCPALLPPPCSTSRLCQCQNPPWFGTGCCPSRGVTDVPMLQPGLQTACCSHTAATSLAILDLHYE</sequence>